<dbReference type="PANTHER" id="PTHR11435:SF1">
    <property type="entry name" value="NADH-UBIQUINONE OXIDOREDUCTASE CHAIN 6"/>
    <property type="match status" value="1"/>
</dbReference>
<evidence type="ECO:0000256" key="9">
    <source>
        <dbReference type="ARBA" id="ARBA00022982"/>
    </source>
</evidence>
<dbReference type="InterPro" id="IPR050269">
    <property type="entry name" value="ComplexI_Subunit6"/>
</dbReference>
<feature type="transmembrane region" description="Helical" evidence="16">
    <location>
        <begin position="49"/>
        <end position="68"/>
    </location>
</feature>
<dbReference type="EMBL" id="JX412837">
    <property type="protein sequence ID" value="ALO77434.1"/>
    <property type="molecule type" value="Genomic_DNA"/>
</dbReference>
<evidence type="ECO:0000256" key="13">
    <source>
        <dbReference type="ARBA" id="ARBA00023136"/>
    </source>
</evidence>
<reference evidence="17" key="1">
    <citation type="submission" date="2012-06" db="EMBL/GenBank/DDBJ databases">
        <title>Mitogenomics of the Coleoptera under dense taxon sampling.</title>
        <authorList>
            <person name="Timmermans M.J.T.N."/>
            <person name="Lim J."/>
            <person name="Dodsworth S."/>
            <person name="Haran J."/>
            <person name="Ahrens D."/>
            <person name="Bocak L."/>
            <person name="London A."/>
            <person name="Culverwell L."/>
            <person name="Vogler A.P."/>
        </authorList>
    </citation>
    <scope>NUCLEOTIDE SEQUENCE</scope>
</reference>
<name>A0A0S2MRS7_9COLE</name>
<evidence type="ECO:0000256" key="10">
    <source>
        <dbReference type="ARBA" id="ARBA00022989"/>
    </source>
</evidence>
<dbReference type="EC" id="7.1.1.2" evidence="3"/>
<dbReference type="PANTHER" id="PTHR11435">
    <property type="entry name" value="NADH UBIQUINONE OXIDOREDUCTASE SUBUNIT ND6"/>
    <property type="match status" value="1"/>
</dbReference>
<evidence type="ECO:0000256" key="8">
    <source>
        <dbReference type="ARBA" id="ARBA00022967"/>
    </source>
</evidence>
<evidence type="ECO:0000256" key="4">
    <source>
        <dbReference type="ARBA" id="ARBA00021095"/>
    </source>
</evidence>
<evidence type="ECO:0000256" key="5">
    <source>
        <dbReference type="ARBA" id="ARBA00022448"/>
    </source>
</evidence>
<evidence type="ECO:0000256" key="12">
    <source>
        <dbReference type="ARBA" id="ARBA00023128"/>
    </source>
</evidence>
<keyword evidence="11" id="KW-0520">NAD</keyword>
<evidence type="ECO:0000256" key="2">
    <source>
        <dbReference type="ARBA" id="ARBA00005698"/>
    </source>
</evidence>
<keyword evidence="12 17" id="KW-0496">Mitochondrion</keyword>
<feature type="transmembrane region" description="Helical" evidence="16">
    <location>
        <begin position="88"/>
        <end position="109"/>
    </location>
</feature>
<feature type="transmembrane region" description="Helical" evidence="16">
    <location>
        <begin position="140"/>
        <end position="158"/>
    </location>
</feature>
<evidence type="ECO:0000256" key="7">
    <source>
        <dbReference type="ARBA" id="ARBA00022692"/>
    </source>
</evidence>
<evidence type="ECO:0000313" key="17">
    <source>
        <dbReference type="EMBL" id="ALO77434.1"/>
    </source>
</evidence>
<keyword evidence="8" id="KW-1278">Translocase</keyword>
<geneLocation type="mitochondrion" evidence="17"/>
<comment type="similarity">
    <text evidence="2">Belongs to the complex I subunit 6 family.</text>
</comment>
<evidence type="ECO:0000256" key="3">
    <source>
        <dbReference type="ARBA" id="ARBA00012944"/>
    </source>
</evidence>
<dbReference type="AlphaFoldDB" id="A0A0S2MRS7"/>
<keyword evidence="5" id="KW-0813">Transport</keyword>
<sequence length="169" mass="19692">MTATMIMLLSTSLSIMFPLLKHPMSMGLTLLMQSLMITMISGLFFKNFWYSYILFLIMVGGLLVLFIYMTSIASNEKFKFSTKLAMSLMMYMSLIITIMLIEPFLMTIINNTEDMMKQMIKNSWELSMTKFIMWPTNQTMMMIIIYLLLCLIAVVKIINMKYGALRQKL</sequence>
<keyword evidence="9" id="KW-0249">Electron transport</keyword>
<dbReference type="GO" id="GO:0008137">
    <property type="term" value="F:NADH dehydrogenase (ubiquinone) activity"/>
    <property type="evidence" value="ECO:0007669"/>
    <property type="project" value="UniProtKB-EC"/>
</dbReference>
<keyword evidence="6" id="KW-0679">Respiratory chain</keyword>
<comment type="subcellular location">
    <subcellularLocation>
        <location evidence="1">Mitochondrion membrane</location>
        <topology evidence="1">Multi-pass membrane protein</topology>
    </subcellularLocation>
</comment>
<evidence type="ECO:0000256" key="15">
    <source>
        <dbReference type="ARBA" id="ARBA00049551"/>
    </source>
</evidence>
<organism evidence="17">
    <name type="scientific">Attagenus hottentotus</name>
    <dbReference type="NCBI Taxonomy" id="1205591"/>
    <lineage>
        <taxon>Eukaryota</taxon>
        <taxon>Metazoa</taxon>
        <taxon>Ecdysozoa</taxon>
        <taxon>Arthropoda</taxon>
        <taxon>Hexapoda</taxon>
        <taxon>Insecta</taxon>
        <taxon>Pterygota</taxon>
        <taxon>Neoptera</taxon>
        <taxon>Endopterygota</taxon>
        <taxon>Coleoptera</taxon>
        <taxon>Polyphaga</taxon>
        <taxon>Bostrichiformia</taxon>
        <taxon>Dermestidae</taxon>
        <taxon>Attageninae</taxon>
        <taxon>Attagenus</taxon>
    </lineage>
</organism>
<evidence type="ECO:0000256" key="14">
    <source>
        <dbReference type="ARBA" id="ARBA00031019"/>
    </source>
</evidence>
<proteinExistence type="inferred from homology"/>
<evidence type="ECO:0000256" key="6">
    <source>
        <dbReference type="ARBA" id="ARBA00022660"/>
    </source>
</evidence>
<accession>A0A0S2MRS7</accession>
<dbReference type="GO" id="GO:0031966">
    <property type="term" value="C:mitochondrial membrane"/>
    <property type="evidence" value="ECO:0007669"/>
    <property type="project" value="UniProtKB-SubCell"/>
</dbReference>
<keyword evidence="13 16" id="KW-0472">Membrane</keyword>
<protein>
    <recommendedName>
        <fullName evidence="4">NADH-ubiquinone oxidoreductase chain 6</fullName>
        <ecNumber evidence="3">7.1.1.2</ecNumber>
    </recommendedName>
    <alternativeName>
        <fullName evidence="14">NADH dehydrogenase subunit 6</fullName>
    </alternativeName>
</protein>
<keyword evidence="7 16" id="KW-0812">Transmembrane</keyword>
<evidence type="ECO:0000256" key="16">
    <source>
        <dbReference type="SAM" id="Phobius"/>
    </source>
</evidence>
<evidence type="ECO:0000256" key="11">
    <source>
        <dbReference type="ARBA" id="ARBA00023027"/>
    </source>
</evidence>
<comment type="catalytic activity">
    <reaction evidence="15">
        <text>a ubiquinone + NADH + 5 H(+)(in) = a ubiquinol + NAD(+) + 4 H(+)(out)</text>
        <dbReference type="Rhea" id="RHEA:29091"/>
        <dbReference type="Rhea" id="RHEA-COMP:9565"/>
        <dbReference type="Rhea" id="RHEA-COMP:9566"/>
        <dbReference type="ChEBI" id="CHEBI:15378"/>
        <dbReference type="ChEBI" id="CHEBI:16389"/>
        <dbReference type="ChEBI" id="CHEBI:17976"/>
        <dbReference type="ChEBI" id="CHEBI:57540"/>
        <dbReference type="ChEBI" id="CHEBI:57945"/>
        <dbReference type="EC" id="7.1.1.2"/>
    </reaction>
</comment>
<evidence type="ECO:0000256" key="1">
    <source>
        <dbReference type="ARBA" id="ARBA00004225"/>
    </source>
</evidence>
<gene>
    <name evidence="17" type="primary">nad6</name>
</gene>
<keyword evidence="10 16" id="KW-1133">Transmembrane helix</keyword>